<dbReference type="Pfam" id="PF00078">
    <property type="entry name" value="RVT_1"/>
    <property type="match status" value="1"/>
</dbReference>
<organism evidence="2 3">
    <name type="scientific">Cannabis sativa</name>
    <name type="common">Hemp</name>
    <name type="synonym">Marijuana</name>
    <dbReference type="NCBI Taxonomy" id="3483"/>
    <lineage>
        <taxon>Eukaryota</taxon>
        <taxon>Viridiplantae</taxon>
        <taxon>Streptophyta</taxon>
        <taxon>Embryophyta</taxon>
        <taxon>Tracheophyta</taxon>
        <taxon>Spermatophyta</taxon>
        <taxon>Magnoliopsida</taxon>
        <taxon>eudicotyledons</taxon>
        <taxon>Gunneridae</taxon>
        <taxon>Pentapetalae</taxon>
        <taxon>rosids</taxon>
        <taxon>fabids</taxon>
        <taxon>Rosales</taxon>
        <taxon>Cannabaceae</taxon>
        <taxon>Cannabis</taxon>
    </lineage>
</organism>
<protein>
    <recommendedName>
        <fullName evidence="1">Reverse transcriptase domain-containing protein</fullName>
    </recommendedName>
</protein>
<sequence length="160" mass="17920">MAQELLHAIKHRKHGCTGWMAVKLDMAKAFDRVGWSFLTNGMQKFGFPSRLVSLVMSCLTTATFKFNLNGQALGCVTPSRGIRQGNPIFPYLFLLCFEGLSLLLKQVEEKDCFAGIKLTRNAPKISHLLFADDSILVCNSNIQACNDIKDTLSLYEKISW</sequence>
<dbReference type="Gramene" id="evm.model.07.1193">
    <property type="protein sequence ID" value="cds.evm.model.07.1193"/>
    <property type="gene ID" value="evm.TU.07.1193"/>
</dbReference>
<dbReference type="SUPFAM" id="SSF56672">
    <property type="entry name" value="DNA/RNA polymerases"/>
    <property type="match status" value="1"/>
</dbReference>
<dbReference type="AlphaFoldDB" id="A0A803Q1P8"/>
<dbReference type="PANTHER" id="PTHR19446">
    <property type="entry name" value="REVERSE TRANSCRIPTASES"/>
    <property type="match status" value="1"/>
</dbReference>
<evidence type="ECO:0000259" key="1">
    <source>
        <dbReference type="PROSITE" id="PS50878"/>
    </source>
</evidence>
<dbReference type="Proteomes" id="UP000596661">
    <property type="component" value="Chromosome 7"/>
</dbReference>
<dbReference type="InterPro" id="IPR000477">
    <property type="entry name" value="RT_dom"/>
</dbReference>
<name>A0A803Q1P8_CANSA</name>
<keyword evidence="3" id="KW-1185">Reference proteome</keyword>
<dbReference type="OMA" id="RMEFNIV"/>
<evidence type="ECO:0000313" key="3">
    <source>
        <dbReference type="Proteomes" id="UP000596661"/>
    </source>
</evidence>
<feature type="domain" description="Reverse transcriptase" evidence="1">
    <location>
        <begin position="1"/>
        <end position="160"/>
    </location>
</feature>
<reference evidence="2" key="1">
    <citation type="submission" date="2018-11" db="EMBL/GenBank/DDBJ databases">
        <authorList>
            <person name="Grassa J C."/>
        </authorList>
    </citation>
    <scope>NUCLEOTIDE SEQUENCE [LARGE SCALE GENOMIC DNA]</scope>
</reference>
<dbReference type="PROSITE" id="PS50878">
    <property type="entry name" value="RT_POL"/>
    <property type="match status" value="1"/>
</dbReference>
<proteinExistence type="predicted"/>
<accession>A0A803Q1P8</accession>
<evidence type="ECO:0000313" key="2">
    <source>
        <dbReference type="EnsemblPlants" id="cds.evm.model.07.1193"/>
    </source>
</evidence>
<dbReference type="EnsemblPlants" id="evm.model.07.1193">
    <property type="protein sequence ID" value="cds.evm.model.07.1193"/>
    <property type="gene ID" value="evm.TU.07.1193"/>
</dbReference>
<reference evidence="2" key="2">
    <citation type="submission" date="2021-03" db="UniProtKB">
        <authorList>
            <consortium name="EnsemblPlants"/>
        </authorList>
    </citation>
    <scope>IDENTIFICATION</scope>
</reference>
<dbReference type="EMBL" id="UZAU01000655">
    <property type="status" value="NOT_ANNOTATED_CDS"/>
    <property type="molecule type" value="Genomic_DNA"/>
</dbReference>
<dbReference type="InterPro" id="IPR043502">
    <property type="entry name" value="DNA/RNA_pol_sf"/>
</dbReference>